<keyword evidence="3" id="KW-1185">Reference proteome</keyword>
<feature type="region of interest" description="Disordered" evidence="1">
    <location>
        <begin position="111"/>
        <end position="130"/>
    </location>
</feature>
<proteinExistence type="predicted"/>
<dbReference type="EMBL" id="JAYKXP010000110">
    <property type="protein sequence ID" value="KAK7025936.1"/>
    <property type="molecule type" value="Genomic_DNA"/>
</dbReference>
<name>A0AAW0BI89_9AGAR</name>
<comment type="caution">
    <text evidence="2">The sequence shown here is derived from an EMBL/GenBank/DDBJ whole genome shotgun (WGS) entry which is preliminary data.</text>
</comment>
<accession>A0AAW0BI89</accession>
<reference evidence="2 3" key="1">
    <citation type="submission" date="2024-01" db="EMBL/GenBank/DDBJ databases">
        <title>A draft genome for a cacao thread blight-causing isolate of Paramarasmius palmivorus.</title>
        <authorList>
            <person name="Baruah I.K."/>
            <person name="Bukari Y."/>
            <person name="Amoako-Attah I."/>
            <person name="Meinhardt L.W."/>
            <person name="Bailey B.A."/>
            <person name="Cohen S.P."/>
        </authorList>
    </citation>
    <scope>NUCLEOTIDE SEQUENCE [LARGE SCALE GENOMIC DNA]</scope>
    <source>
        <strain evidence="2 3">GH-12</strain>
    </source>
</reference>
<sequence length="130" mass="14337">MRVPAPVPDSLGETHIHILQNFYDEQSSDLTQIEMVVNEIQTALAASRTRQSQLLDGFFSAQQEALQHLQQLADNINAHQLNMEEAFTAADNAAQNLVELVAVLRLRVDSVSSDESTKGKVSRSSSFSQP</sequence>
<dbReference type="AlphaFoldDB" id="A0AAW0BI89"/>
<evidence type="ECO:0000313" key="3">
    <source>
        <dbReference type="Proteomes" id="UP001383192"/>
    </source>
</evidence>
<protein>
    <submittedName>
        <fullName evidence="2">Uncharacterized protein</fullName>
    </submittedName>
</protein>
<evidence type="ECO:0000313" key="2">
    <source>
        <dbReference type="EMBL" id="KAK7025936.1"/>
    </source>
</evidence>
<gene>
    <name evidence="2" type="ORF">VNI00_015851</name>
</gene>
<evidence type="ECO:0000256" key="1">
    <source>
        <dbReference type="SAM" id="MobiDB-lite"/>
    </source>
</evidence>
<organism evidence="2 3">
    <name type="scientific">Paramarasmius palmivorus</name>
    <dbReference type="NCBI Taxonomy" id="297713"/>
    <lineage>
        <taxon>Eukaryota</taxon>
        <taxon>Fungi</taxon>
        <taxon>Dikarya</taxon>
        <taxon>Basidiomycota</taxon>
        <taxon>Agaricomycotina</taxon>
        <taxon>Agaricomycetes</taxon>
        <taxon>Agaricomycetidae</taxon>
        <taxon>Agaricales</taxon>
        <taxon>Marasmiineae</taxon>
        <taxon>Marasmiaceae</taxon>
        <taxon>Paramarasmius</taxon>
    </lineage>
</organism>
<dbReference type="Proteomes" id="UP001383192">
    <property type="component" value="Unassembled WGS sequence"/>
</dbReference>